<dbReference type="Proteomes" id="UP000053411">
    <property type="component" value="Unassembled WGS sequence"/>
</dbReference>
<keyword evidence="3" id="KW-1185">Reference proteome</keyword>
<evidence type="ECO:0000313" key="2">
    <source>
        <dbReference type="EMBL" id="KIX97473.1"/>
    </source>
</evidence>
<evidence type="ECO:0000256" key="1">
    <source>
        <dbReference type="SAM" id="SignalP"/>
    </source>
</evidence>
<reference evidence="2 3" key="1">
    <citation type="submission" date="2015-01" db="EMBL/GenBank/DDBJ databases">
        <title>The Genome Sequence of Fonsecaea multimorphosa CBS 102226.</title>
        <authorList>
            <consortium name="The Broad Institute Genomics Platform"/>
            <person name="Cuomo C."/>
            <person name="de Hoog S."/>
            <person name="Gorbushina A."/>
            <person name="Stielow B."/>
            <person name="Teixiera M."/>
            <person name="Abouelleil A."/>
            <person name="Chapman S.B."/>
            <person name="Priest M."/>
            <person name="Young S.K."/>
            <person name="Wortman J."/>
            <person name="Nusbaum C."/>
            <person name="Birren B."/>
        </authorList>
    </citation>
    <scope>NUCLEOTIDE SEQUENCE [LARGE SCALE GENOMIC DNA]</scope>
    <source>
        <strain evidence="2 3">CBS 102226</strain>
    </source>
</reference>
<dbReference type="GeneID" id="27712671"/>
<evidence type="ECO:0000313" key="3">
    <source>
        <dbReference type="Proteomes" id="UP000053411"/>
    </source>
</evidence>
<proteinExistence type="predicted"/>
<protein>
    <submittedName>
        <fullName evidence="2">Uncharacterized protein</fullName>
    </submittedName>
</protein>
<name>A0A0D2KLG3_9EURO</name>
<accession>A0A0D2KLG3</accession>
<gene>
    <name evidence="2" type="ORF">Z520_06925</name>
</gene>
<feature type="signal peptide" evidence="1">
    <location>
        <begin position="1"/>
        <end position="21"/>
    </location>
</feature>
<keyword evidence="1" id="KW-0732">Signal</keyword>
<dbReference type="OrthoDB" id="4137577at2759"/>
<dbReference type="EMBL" id="KN848074">
    <property type="protein sequence ID" value="KIX97473.1"/>
    <property type="molecule type" value="Genomic_DNA"/>
</dbReference>
<sequence length="401" mass="43736">MLSLLLAAMGATLLVLPQADSYVLPVDNIETIKMSLYNYGVGFQSMLFRIPFPNSPWGPTIPSICDSGSESGHDSLDAIHVAEVTISDFPPDTTADDETGDLHFAITSVDHQPLDKPLGFIVTWNFHKPMQRLGRLAYEPALQVIDFAKSDVTPTHPIVPPLVPNRTCSQAKEVQVLEHDKKTQNTTIALTCQGCFNFTYNSPNSLTFSLQPLPQAGPEEAGVAPTTADADPRVQAPDAFGVMHTVDFLLASHRSVVEADYSELGSISPQDHFTVSFWIIAIDGHSQQPPRQHVRFIATWDLLTQVDRRTPRWSSLEISPTQIRFPDPDIRLPASPIVPFRSKGGRKPGLSGSQVPLGSGLRTQQGSSLAVKALLVLAGFLAGIAVPSRPRRRLSQLSVQL</sequence>
<dbReference type="AlphaFoldDB" id="A0A0D2KLG3"/>
<organism evidence="2 3">
    <name type="scientific">Fonsecaea multimorphosa CBS 102226</name>
    <dbReference type="NCBI Taxonomy" id="1442371"/>
    <lineage>
        <taxon>Eukaryota</taxon>
        <taxon>Fungi</taxon>
        <taxon>Dikarya</taxon>
        <taxon>Ascomycota</taxon>
        <taxon>Pezizomycotina</taxon>
        <taxon>Eurotiomycetes</taxon>
        <taxon>Chaetothyriomycetidae</taxon>
        <taxon>Chaetothyriales</taxon>
        <taxon>Herpotrichiellaceae</taxon>
        <taxon>Fonsecaea</taxon>
    </lineage>
</organism>
<dbReference type="VEuPathDB" id="FungiDB:Z520_06925"/>
<dbReference type="RefSeq" id="XP_016631596.1">
    <property type="nucleotide sequence ID" value="XM_016777425.1"/>
</dbReference>
<feature type="chain" id="PRO_5002246303" evidence="1">
    <location>
        <begin position="22"/>
        <end position="401"/>
    </location>
</feature>